<reference evidence="3 4" key="1">
    <citation type="submission" date="2024-08" db="EMBL/GenBank/DDBJ databases">
        <authorList>
            <person name="Cucini C."/>
            <person name="Frati F."/>
        </authorList>
    </citation>
    <scope>NUCLEOTIDE SEQUENCE [LARGE SCALE GENOMIC DNA]</scope>
</reference>
<keyword evidence="4" id="KW-1185">Reference proteome</keyword>
<dbReference type="PROSITE" id="PS50234">
    <property type="entry name" value="VWFA"/>
    <property type="match status" value="1"/>
</dbReference>
<dbReference type="PANTHER" id="PTHR45737:SF6">
    <property type="entry name" value="VON WILLEBRAND FACTOR A DOMAIN-CONTAINING PROTEIN 5A"/>
    <property type="match status" value="1"/>
</dbReference>
<dbReference type="InterPro" id="IPR036465">
    <property type="entry name" value="vWFA_dom_sf"/>
</dbReference>
<organism evidence="3 4">
    <name type="scientific">Orchesella dallaii</name>
    <dbReference type="NCBI Taxonomy" id="48710"/>
    <lineage>
        <taxon>Eukaryota</taxon>
        <taxon>Metazoa</taxon>
        <taxon>Ecdysozoa</taxon>
        <taxon>Arthropoda</taxon>
        <taxon>Hexapoda</taxon>
        <taxon>Collembola</taxon>
        <taxon>Entomobryomorpha</taxon>
        <taxon>Entomobryoidea</taxon>
        <taxon>Orchesellidae</taxon>
        <taxon>Orchesellinae</taxon>
        <taxon>Orchesella</taxon>
    </lineage>
</organism>
<evidence type="ECO:0000259" key="2">
    <source>
        <dbReference type="PROSITE" id="PS51468"/>
    </source>
</evidence>
<proteinExistence type="predicted"/>
<dbReference type="Gene3D" id="3.40.50.410">
    <property type="entry name" value="von Willebrand factor, type A domain"/>
    <property type="match status" value="1"/>
</dbReference>
<feature type="domain" description="VWFA" evidence="1">
    <location>
        <begin position="293"/>
        <end position="465"/>
    </location>
</feature>
<feature type="domain" description="VIT" evidence="2">
    <location>
        <begin position="20"/>
        <end position="148"/>
    </location>
</feature>
<evidence type="ECO:0000313" key="3">
    <source>
        <dbReference type="EMBL" id="CAL8104251.1"/>
    </source>
</evidence>
<evidence type="ECO:0000313" key="4">
    <source>
        <dbReference type="Proteomes" id="UP001642540"/>
    </source>
</evidence>
<accession>A0ABP1QPS4</accession>
<evidence type="ECO:0000259" key="1">
    <source>
        <dbReference type="PROSITE" id="PS50234"/>
    </source>
</evidence>
<dbReference type="InterPro" id="IPR013694">
    <property type="entry name" value="VIT"/>
</dbReference>
<name>A0ABP1QPS4_9HEXA</name>
<dbReference type="PROSITE" id="PS51468">
    <property type="entry name" value="VIT"/>
    <property type="match status" value="1"/>
</dbReference>
<evidence type="ECO:0008006" key="5">
    <source>
        <dbReference type="Google" id="ProtNLM"/>
    </source>
</evidence>
<dbReference type="EMBL" id="CAXLJM020000035">
    <property type="protein sequence ID" value="CAL8104251.1"/>
    <property type="molecule type" value="Genomic_DNA"/>
</dbReference>
<dbReference type="Pfam" id="PF13768">
    <property type="entry name" value="VWA_3"/>
    <property type="match status" value="1"/>
</dbReference>
<gene>
    <name evidence="3" type="ORF">ODALV1_LOCUS11696</name>
</gene>
<dbReference type="SUPFAM" id="SSF53300">
    <property type="entry name" value="vWA-like"/>
    <property type="match status" value="1"/>
</dbReference>
<protein>
    <recommendedName>
        <fullName evidence="5">von Willebrand factor A domain-containing protein 5A</fullName>
    </recommendedName>
</protein>
<dbReference type="SMART" id="SM00327">
    <property type="entry name" value="VWA"/>
    <property type="match status" value="1"/>
</dbReference>
<dbReference type="InterPro" id="IPR002035">
    <property type="entry name" value="VWF_A"/>
</dbReference>
<dbReference type="PANTHER" id="PTHR45737">
    <property type="entry name" value="VON WILLEBRAND FACTOR A DOMAIN-CONTAINING PROTEIN 5A"/>
    <property type="match status" value="1"/>
</dbReference>
<sequence>MAAYNLKNVSSVHCGLFREISNETERVPPTKCPIPLISVDVNASLVHAVAQVEVTQVYVNKEEQPIEAIYFFPVNPEGAVTHFQAELEGRVIKGVVKAHEEAKEEYERAVRSQRTAFLGEETKADIFKIRVGFLKPGSQVKVIIGYVTQVKNEPGTNAIRFYIPTTVAPRYVSPSEKDDKAKEIGNMRFSDSSPARLTLKVVVSLQDKIKSIESPTHSIQVEKQGQIPGKQGWEKALVKLSGTTIDMDRDFVLNILPEQIHKPRLYSEKMADGSTAVMVHLIPSFKLDEQKTELIFVLDRSGSMNGQSIRLAKEALLLFLHSMPADCYFNVIGFGSSFSFLFPNSAKYDDGTLKIAVAHTKDLEADLGGTEILKPLKDIFEKPEIKGYLRQVFVLTDGQVSNTDGVIGLTQANAHKARVFALGIGNGASHHLVEGLAKAGGGTAAFVAYNESINNKVLNQLKNALQPSLTDIKLTWEGVELGLPTENRRIAVNKEKTLMGYNKPIEPVPESRIEYKQSPKQIPPIHDGSQLLVFGLFHRECPSGVVITALSPDGPLTIRLEHSDENDVGTSGMLHRLAALKLVRELELEISGLSYQGVDQVSQSEESKKNEIIEIACKNGITSKYTSFVAIDVEDETKQLLKNWGMETRYVPLQLAHRWYGGKCSLNSLSCASTTSALTKPYSFLLPLSLHQGDTANVPSQLVHFSHGGKPPHIPRRCASIEPLYAPLAPPFPTILTNFNAGEAHHLRSTPNAGNDLMFRSSPNVVPMPIDSLQGNNDTMISSTEADDDSGEDIGFGLFDDYDETKNETLDEDLEEESVLFRTSCQKLINLQCYDGSFALDDKLSDIIAIPLDKLNEDHQKHGLPEKVFATALAVAFFMNKLATEKDVWDLVVLKARKWLERNLAVDGHVEGVINIAACIVSERC</sequence>
<dbReference type="SMART" id="SM00609">
    <property type="entry name" value="VIT"/>
    <property type="match status" value="1"/>
</dbReference>
<dbReference type="Proteomes" id="UP001642540">
    <property type="component" value="Unassembled WGS sequence"/>
</dbReference>
<dbReference type="Pfam" id="PF08487">
    <property type="entry name" value="VIT"/>
    <property type="match status" value="1"/>
</dbReference>
<dbReference type="SUPFAM" id="SSF48239">
    <property type="entry name" value="Terpenoid cyclases/Protein prenyltransferases"/>
    <property type="match status" value="1"/>
</dbReference>
<comment type="caution">
    <text evidence="3">The sequence shown here is derived from an EMBL/GenBank/DDBJ whole genome shotgun (WGS) entry which is preliminary data.</text>
</comment>
<dbReference type="InterPro" id="IPR008930">
    <property type="entry name" value="Terpenoid_cyclase/PrenylTrfase"/>
</dbReference>